<dbReference type="STRING" id="586411.SAMN05216187_101301"/>
<keyword evidence="5" id="KW-0067">ATP-binding</keyword>
<protein>
    <submittedName>
        <fullName evidence="5">Replicative DNA helicase loader DnaB</fullName>
    </submittedName>
</protein>
<gene>
    <name evidence="5" type="ORF">SAMN05216187_101301</name>
</gene>
<evidence type="ECO:0000259" key="3">
    <source>
        <dbReference type="Pfam" id="PF07261"/>
    </source>
</evidence>
<dbReference type="Pfam" id="PF25888">
    <property type="entry name" value="WHD_DnaB"/>
    <property type="match status" value="1"/>
</dbReference>
<feature type="domain" description="DnaB/C C-terminal" evidence="3">
    <location>
        <begin position="305"/>
        <end position="371"/>
    </location>
</feature>
<organism evidence="5 6">
    <name type="scientific">Jeotgalicoccus aerolatus</name>
    <dbReference type="NCBI Taxonomy" id="709510"/>
    <lineage>
        <taxon>Bacteria</taxon>
        <taxon>Bacillati</taxon>
        <taxon>Bacillota</taxon>
        <taxon>Bacilli</taxon>
        <taxon>Bacillales</taxon>
        <taxon>Staphylococcaceae</taxon>
        <taxon>Jeotgalicoccus</taxon>
    </lineage>
</organism>
<keyword evidence="5" id="KW-0347">Helicase</keyword>
<name>A0A1G8VD24_9STAP</name>
<dbReference type="GO" id="GO:0004386">
    <property type="term" value="F:helicase activity"/>
    <property type="evidence" value="ECO:0007669"/>
    <property type="project" value="UniProtKB-KW"/>
</dbReference>
<feature type="compositionally biased region" description="Basic and acidic residues" evidence="2">
    <location>
        <begin position="401"/>
        <end position="437"/>
    </location>
</feature>
<dbReference type="OrthoDB" id="2082007at2"/>
<proteinExistence type="inferred from homology"/>
<evidence type="ECO:0000256" key="1">
    <source>
        <dbReference type="ARBA" id="ARBA00093462"/>
    </source>
</evidence>
<dbReference type="AlphaFoldDB" id="A0A1G8VD24"/>
<dbReference type="EMBL" id="FNFI01000001">
    <property type="protein sequence ID" value="SDJ64016.1"/>
    <property type="molecule type" value="Genomic_DNA"/>
</dbReference>
<accession>A0A1G8VD24</accession>
<dbReference type="Pfam" id="PF07261">
    <property type="entry name" value="DnaB_2"/>
    <property type="match status" value="1"/>
</dbReference>
<dbReference type="InterPro" id="IPR006343">
    <property type="entry name" value="DnaB/C_C"/>
</dbReference>
<evidence type="ECO:0000313" key="6">
    <source>
        <dbReference type="Proteomes" id="UP000242700"/>
    </source>
</evidence>
<reference evidence="6" key="1">
    <citation type="submission" date="2016-10" db="EMBL/GenBank/DDBJ databases">
        <authorList>
            <person name="Varghese N."/>
            <person name="Submissions S."/>
        </authorList>
    </citation>
    <scope>NUCLEOTIDE SEQUENCE [LARGE SCALE GENOMIC DNA]</scope>
    <source>
        <strain evidence="6">CGMCC 1.8911</strain>
    </source>
</reference>
<comment type="similarity">
    <text evidence="1">Belongs to the DnaB/DnaD family.</text>
</comment>
<dbReference type="RefSeq" id="WP_092594945.1">
    <property type="nucleotide sequence ID" value="NZ_FNFI01000001.1"/>
</dbReference>
<evidence type="ECO:0000313" key="5">
    <source>
        <dbReference type="EMBL" id="SDJ64016.1"/>
    </source>
</evidence>
<evidence type="ECO:0000256" key="2">
    <source>
        <dbReference type="SAM" id="MobiDB-lite"/>
    </source>
</evidence>
<sequence>MKYNERLKPNTEFIVYQPGNLSDDHYEVLNSLYLPVIGTEAFAIYLYLFESTKIYDKLAVRFHRELMDELSLNLSGFEKAVDKLEAIGLVRTYVSNKAHDDLFVYSLLQPLSADMYFKDPMLSMYLYSQVGSQKFNDKKERLIYPDLPENITEVTKKFTEVFYHARDAKFKTPHENFKHNETSRGPAVSLDDFDFDVLFTHLKGTRIDKQFFSKEIKRLIVQLSQLFKLNAYDIKQVLLQSTSPEFGIDKERLKTEARKYYQKEYGEVIPSFSTQEEAVQPSGDETYLEGLDKVSPLDRINDLRSYKPSENDLKVVTELIVKTGLENGVLNVLLEYAIQMKDGELPLRYVMTIAENWEKEGYRTAAEAYQSIMEFRDAQEEKRRKRQFKYSGPGEEQPAWLKEKSDKRPAEKRQKPVKNEPVKNDKEPRKTLKDDEDFSKLIDKFREN</sequence>
<feature type="domain" description="Replicative helicase loading/DNA remodeling protein DnaB N-terminal winged helix" evidence="4">
    <location>
        <begin position="8"/>
        <end position="258"/>
    </location>
</feature>
<dbReference type="InterPro" id="IPR058660">
    <property type="entry name" value="WHD_DnaB"/>
</dbReference>
<keyword evidence="5" id="KW-0547">Nucleotide-binding</keyword>
<dbReference type="Proteomes" id="UP000242700">
    <property type="component" value="Unassembled WGS sequence"/>
</dbReference>
<feature type="region of interest" description="Disordered" evidence="2">
    <location>
        <begin position="383"/>
        <end position="437"/>
    </location>
</feature>
<evidence type="ECO:0000259" key="4">
    <source>
        <dbReference type="Pfam" id="PF25888"/>
    </source>
</evidence>
<keyword evidence="5" id="KW-0378">Hydrolase</keyword>